<proteinExistence type="predicted"/>
<evidence type="ECO:0000313" key="1">
    <source>
        <dbReference type="EMBL" id="MBX69805.1"/>
    </source>
</evidence>
<dbReference type="AlphaFoldDB" id="A0A2P2QS87"/>
<dbReference type="EMBL" id="GGEC01089321">
    <property type="protein sequence ID" value="MBX69805.1"/>
    <property type="molecule type" value="Transcribed_RNA"/>
</dbReference>
<accession>A0A2P2QS87</accession>
<sequence>MQQAQQRHHKRVIVIMAQLKDQNQGKVRAIITRTVQNLASLGYFETFQQVPYVRLHEIHSANLLPGATHKPKLFTIKKTAQLQGHNNS</sequence>
<organism evidence="1">
    <name type="scientific">Rhizophora mucronata</name>
    <name type="common">Asiatic mangrove</name>
    <dbReference type="NCBI Taxonomy" id="61149"/>
    <lineage>
        <taxon>Eukaryota</taxon>
        <taxon>Viridiplantae</taxon>
        <taxon>Streptophyta</taxon>
        <taxon>Embryophyta</taxon>
        <taxon>Tracheophyta</taxon>
        <taxon>Spermatophyta</taxon>
        <taxon>Magnoliopsida</taxon>
        <taxon>eudicotyledons</taxon>
        <taxon>Gunneridae</taxon>
        <taxon>Pentapetalae</taxon>
        <taxon>rosids</taxon>
        <taxon>fabids</taxon>
        <taxon>Malpighiales</taxon>
        <taxon>Rhizophoraceae</taxon>
        <taxon>Rhizophora</taxon>
    </lineage>
</organism>
<protein>
    <submittedName>
        <fullName evidence="1">Uncharacterized protein</fullName>
    </submittedName>
</protein>
<reference evidence="1" key="1">
    <citation type="submission" date="2018-02" db="EMBL/GenBank/DDBJ databases">
        <title>Rhizophora mucronata_Transcriptome.</title>
        <authorList>
            <person name="Meera S.P."/>
            <person name="Sreeshan A."/>
            <person name="Augustine A."/>
        </authorList>
    </citation>
    <scope>NUCLEOTIDE SEQUENCE</scope>
    <source>
        <tissue evidence="1">Leaf</tissue>
    </source>
</reference>
<name>A0A2P2QS87_RHIMU</name>